<feature type="transmembrane region" description="Helical" evidence="2">
    <location>
        <begin position="170"/>
        <end position="189"/>
    </location>
</feature>
<proteinExistence type="predicted"/>
<dbReference type="Proteomes" id="UP000595095">
    <property type="component" value="Chromosome"/>
</dbReference>
<keyword evidence="2" id="KW-1133">Transmembrane helix</keyword>
<dbReference type="EMBL" id="CP064795">
    <property type="protein sequence ID" value="QPG07047.1"/>
    <property type="molecule type" value="Genomic_DNA"/>
</dbReference>
<evidence type="ECO:0000313" key="3">
    <source>
        <dbReference type="EMBL" id="QPG07047.1"/>
    </source>
</evidence>
<feature type="region of interest" description="Disordered" evidence="1">
    <location>
        <begin position="110"/>
        <end position="130"/>
    </location>
</feature>
<keyword evidence="4" id="KW-1185">Reference proteome</keyword>
<keyword evidence="2" id="KW-0472">Membrane</keyword>
<organism evidence="3 4">
    <name type="scientific">Salinimonas marina</name>
    <dbReference type="NCBI Taxonomy" id="2785918"/>
    <lineage>
        <taxon>Bacteria</taxon>
        <taxon>Pseudomonadati</taxon>
        <taxon>Pseudomonadota</taxon>
        <taxon>Gammaproteobacteria</taxon>
        <taxon>Alteromonadales</taxon>
        <taxon>Alteromonadaceae</taxon>
        <taxon>Alteromonas/Salinimonas group</taxon>
        <taxon>Salinimonas</taxon>
    </lineage>
</organism>
<evidence type="ECO:0000313" key="4">
    <source>
        <dbReference type="Proteomes" id="UP000595095"/>
    </source>
</evidence>
<name>A0A7S9E017_9ALTE</name>
<feature type="compositionally biased region" description="Low complexity" evidence="1">
    <location>
        <begin position="440"/>
        <end position="452"/>
    </location>
</feature>
<feature type="region of interest" description="Disordered" evidence="1">
    <location>
        <begin position="437"/>
        <end position="461"/>
    </location>
</feature>
<protein>
    <submittedName>
        <fullName evidence="3">Uncharacterized protein</fullName>
    </submittedName>
</protein>
<accession>A0A7S9E017</accession>
<gene>
    <name evidence="3" type="ORF">IT774_08080</name>
</gene>
<feature type="compositionally biased region" description="Low complexity" evidence="1">
    <location>
        <begin position="110"/>
        <end position="125"/>
    </location>
</feature>
<evidence type="ECO:0000256" key="2">
    <source>
        <dbReference type="SAM" id="Phobius"/>
    </source>
</evidence>
<dbReference type="AlphaFoldDB" id="A0A7S9E017"/>
<sequence length="600" mass="66888">MVSYKVPIFRIFYIWLNRASISVVTIEDSLIIWRMDIRKIRYAGVFGLAALFSPLAFAQAQGTVSLAGHFFTSVLAGVIIAVGIQFLLSNLAIALGISAVGDLRDNKYNNNGDSNNSSQSSSSSSEPGSTGTKVISGLGIFSTVTMSISLFIGTWLALDLAQSTTILNGAITGLIIWALFFIACLYFDIKFTTSITGRLFSFIQTSLTKTGSAVSGIFSSRNQPKPEEFAQQTVKAIHDEIRQEFDVSEIDKKIKSYIDQASSNHSPREFRKEIEKLIHEIEIEEQYTTDDPDAARKLILEVASKQSNVSDRDKKKLSDAVNHTKTAMREGGSNHQKATAAFDKLSPSSEDEGQKYRQAVSDYLDKMGQDEVSSEQIEKDLETIFNDPSQSKQVLRQRIQQVDRNTIKAAISSHKDMDEQKADRVLSVFDKLVDKAKSVQQSGNSESEQGSQTTNLPVKRTRAETRVQDWFDRTQRPELKYRDLKADFMEILDDPKMAPEILSKRVSKMDDKTVRALLTNNNQLDESDIDEYMAKYNEAKDDLLKRLDTFQSEAKTRMQSLQNAAFDQSEAVRKTAASAAWWIFVSALVSAGSALLAGRV</sequence>
<feature type="transmembrane region" description="Helical" evidence="2">
    <location>
        <begin position="579"/>
        <end position="598"/>
    </location>
</feature>
<evidence type="ECO:0000256" key="1">
    <source>
        <dbReference type="SAM" id="MobiDB-lite"/>
    </source>
</evidence>
<reference evidence="3 4" key="1">
    <citation type="submission" date="2020-11" db="EMBL/GenBank/DDBJ databases">
        <title>Complete genome sequence for Salinimonas sp. strain G2-b.</title>
        <authorList>
            <person name="Park S.-J."/>
        </authorList>
    </citation>
    <scope>NUCLEOTIDE SEQUENCE [LARGE SCALE GENOMIC DNA]</scope>
    <source>
        <strain evidence="3 4">G2-b</strain>
    </source>
</reference>
<dbReference type="RefSeq" id="WP_195812118.1">
    <property type="nucleotide sequence ID" value="NZ_CP064795.1"/>
</dbReference>
<keyword evidence="2" id="KW-0812">Transmembrane</keyword>
<feature type="transmembrane region" description="Helical" evidence="2">
    <location>
        <begin position="134"/>
        <end position="158"/>
    </location>
</feature>
<dbReference type="KEGG" id="smaa:IT774_08080"/>
<feature type="transmembrane region" description="Helical" evidence="2">
    <location>
        <begin position="70"/>
        <end position="97"/>
    </location>
</feature>
<feature type="transmembrane region" description="Helical" evidence="2">
    <location>
        <begin position="40"/>
        <end position="58"/>
    </location>
</feature>